<proteinExistence type="predicted"/>
<dbReference type="PANTHER" id="PTHR35218">
    <property type="entry name" value="RNASE H DOMAIN-CONTAINING PROTEIN"/>
    <property type="match status" value="1"/>
</dbReference>
<evidence type="ECO:0000256" key="1">
    <source>
        <dbReference type="SAM" id="MobiDB-lite"/>
    </source>
</evidence>
<keyword evidence="2" id="KW-0695">RNA-directed DNA polymerase</keyword>
<organism evidence="2 3">
    <name type="scientific">Gossypium australe</name>
    <dbReference type="NCBI Taxonomy" id="47621"/>
    <lineage>
        <taxon>Eukaryota</taxon>
        <taxon>Viridiplantae</taxon>
        <taxon>Streptophyta</taxon>
        <taxon>Embryophyta</taxon>
        <taxon>Tracheophyta</taxon>
        <taxon>Spermatophyta</taxon>
        <taxon>Magnoliopsida</taxon>
        <taxon>eudicotyledons</taxon>
        <taxon>Gunneridae</taxon>
        <taxon>Pentapetalae</taxon>
        <taxon>rosids</taxon>
        <taxon>malvids</taxon>
        <taxon>Malvales</taxon>
        <taxon>Malvaceae</taxon>
        <taxon>Malvoideae</taxon>
        <taxon>Gossypium</taxon>
    </lineage>
</organism>
<keyword evidence="3" id="KW-1185">Reference proteome</keyword>
<dbReference type="AlphaFoldDB" id="A0A5B6V2M7"/>
<dbReference type="EMBL" id="SMMG02000008">
    <property type="protein sequence ID" value="KAA3463374.1"/>
    <property type="molecule type" value="Genomic_DNA"/>
</dbReference>
<gene>
    <name evidence="2" type="ORF">EPI10_007723</name>
</gene>
<dbReference type="Gene3D" id="3.60.10.10">
    <property type="entry name" value="Endonuclease/exonuclease/phosphatase"/>
    <property type="match status" value="1"/>
</dbReference>
<keyword evidence="2" id="KW-0808">Transferase</keyword>
<keyword evidence="2" id="KW-0548">Nucleotidyltransferase</keyword>
<sequence length="499" mass="56720">MTGRGVRRRERGNSTWTSLGPKDTKVAQQEEPEGGNGWDATFTRQPVFEYGSEPRDASKKECFREFQPKVSEECRERCRRWNLRSQLVEATRSLVPIFISPPPMLPFLNLPCSAWQVLVQRDRNNVGDGQWFMASDISLRASGQSENPVLFDPDEVLVDSRDPIRVKLIPLVVHHHEFGQSVRDMVRFYDSHLMIITETRACIGDVRNIVDNLPFDGCMDTRTIGYQDGIWLLWKSNMVTVEELCSTKQEIHALVKVRASSISWLLSAVYASPRLAERKLLWSNLKTVASKHKLPWIITGDLMRCYLGLIKKSGLSVVHFRINALHDCLNACNISSREVNELSPLHSDLQWPRLTLDERNSLTAPLSEVEIAKASFGENVLPTARNLILDCISSSTLSVLNGEQLPMVEPSRGIRQEDLLSPYLFIMCMEFLSLQIHKACEEKRWKPICASRSGPNISGQGKNTGHIHKTMVEQHMASYAMNQLVQGNFKLSFRLSRMD</sequence>
<comment type="caution">
    <text evidence="2">The sequence shown here is derived from an EMBL/GenBank/DDBJ whole genome shotgun (WGS) entry which is preliminary data.</text>
</comment>
<dbReference type="PANTHER" id="PTHR35218:SF7">
    <property type="entry name" value="ENDONUCLEASE_EXONUCLEASE_PHOSPHATASE"/>
    <property type="match status" value="1"/>
</dbReference>
<dbReference type="Proteomes" id="UP000325315">
    <property type="component" value="Unassembled WGS sequence"/>
</dbReference>
<dbReference type="GO" id="GO:0003964">
    <property type="term" value="F:RNA-directed DNA polymerase activity"/>
    <property type="evidence" value="ECO:0007669"/>
    <property type="project" value="UniProtKB-KW"/>
</dbReference>
<feature type="region of interest" description="Disordered" evidence="1">
    <location>
        <begin position="1"/>
        <end position="45"/>
    </location>
</feature>
<reference evidence="3" key="1">
    <citation type="journal article" date="2019" name="Plant Biotechnol. J.">
        <title>Genome sequencing of the Australian wild diploid species Gossypium australe highlights disease resistance and delayed gland morphogenesis.</title>
        <authorList>
            <person name="Cai Y."/>
            <person name="Cai X."/>
            <person name="Wang Q."/>
            <person name="Wang P."/>
            <person name="Zhang Y."/>
            <person name="Cai C."/>
            <person name="Xu Y."/>
            <person name="Wang K."/>
            <person name="Zhou Z."/>
            <person name="Wang C."/>
            <person name="Geng S."/>
            <person name="Li B."/>
            <person name="Dong Q."/>
            <person name="Hou Y."/>
            <person name="Wang H."/>
            <person name="Ai P."/>
            <person name="Liu Z."/>
            <person name="Yi F."/>
            <person name="Sun M."/>
            <person name="An G."/>
            <person name="Cheng J."/>
            <person name="Zhang Y."/>
            <person name="Shi Q."/>
            <person name="Xie Y."/>
            <person name="Shi X."/>
            <person name="Chang Y."/>
            <person name="Huang F."/>
            <person name="Chen Y."/>
            <person name="Hong S."/>
            <person name="Mi L."/>
            <person name="Sun Q."/>
            <person name="Zhang L."/>
            <person name="Zhou B."/>
            <person name="Peng R."/>
            <person name="Zhang X."/>
            <person name="Liu F."/>
        </authorList>
    </citation>
    <scope>NUCLEOTIDE SEQUENCE [LARGE SCALE GENOMIC DNA]</scope>
    <source>
        <strain evidence="3">cv. PA1801</strain>
    </source>
</reference>
<name>A0A5B6V2M7_9ROSI</name>
<dbReference type="OrthoDB" id="1000931at2759"/>
<evidence type="ECO:0000313" key="2">
    <source>
        <dbReference type="EMBL" id="KAA3463374.1"/>
    </source>
</evidence>
<evidence type="ECO:0000313" key="3">
    <source>
        <dbReference type="Proteomes" id="UP000325315"/>
    </source>
</evidence>
<feature type="compositionally biased region" description="Basic residues" evidence="1">
    <location>
        <begin position="1"/>
        <end position="10"/>
    </location>
</feature>
<protein>
    <submittedName>
        <fullName evidence="2">Reverse transcriptase</fullName>
    </submittedName>
</protein>
<dbReference type="SUPFAM" id="SSF56219">
    <property type="entry name" value="DNase I-like"/>
    <property type="match status" value="1"/>
</dbReference>
<accession>A0A5B6V2M7</accession>
<dbReference type="InterPro" id="IPR036691">
    <property type="entry name" value="Endo/exonu/phosph_ase_sf"/>
</dbReference>